<reference evidence="2" key="1">
    <citation type="submission" date="2013-12" db="EMBL/GenBank/DDBJ databases">
        <authorList>
            <person name="Genoscope - CEA"/>
        </authorList>
    </citation>
    <scope>NUCLEOTIDE SEQUENCE</scope>
    <source>
        <strain evidence="2">CBS 1993</strain>
    </source>
</reference>
<dbReference type="Proteomes" id="UP000019384">
    <property type="component" value="Unassembled WGS sequence"/>
</dbReference>
<evidence type="ECO:0000313" key="2">
    <source>
        <dbReference type="EMBL" id="CDK27386.1"/>
    </source>
</evidence>
<organism evidence="2 3">
    <name type="scientific">Kuraishia capsulata CBS 1993</name>
    <dbReference type="NCBI Taxonomy" id="1382522"/>
    <lineage>
        <taxon>Eukaryota</taxon>
        <taxon>Fungi</taxon>
        <taxon>Dikarya</taxon>
        <taxon>Ascomycota</taxon>
        <taxon>Saccharomycotina</taxon>
        <taxon>Pichiomycetes</taxon>
        <taxon>Pichiales</taxon>
        <taxon>Pichiaceae</taxon>
        <taxon>Kuraishia</taxon>
    </lineage>
</organism>
<proteinExistence type="predicted"/>
<feature type="region of interest" description="Disordered" evidence="1">
    <location>
        <begin position="23"/>
        <end position="83"/>
    </location>
</feature>
<evidence type="ECO:0000256" key="1">
    <source>
        <dbReference type="SAM" id="MobiDB-lite"/>
    </source>
</evidence>
<dbReference type="Pfam" id="PF08193">
    <property type="entry name" value="INO80_Ies4"/>
    <property type="match status" value="1"/>
</dbReference>
<reference evidence="2" key="2">
    <citation type="submission" date="2014-02" db="EMBL/GenBank/DDBJ databases">
        <title>Complete DNA sequence of /Kuraishia capsulata/ illustrates novel genomic features among budding yeasts (/Saccharomycotina/).</title>
        <authorList>
            <person name="Morales L."/>
            <person name="Noel B."/>
            <person name="Porcel B."/>
            <person name="Marcet-Houben M."/>
            <person name="Hullo M-F."/>
            <person name="Sacerdot C."/>
            <person name="Tekaia F."/>
            <person name="Leh-Louis V."/>
            <person name="Despons L."/>
            <person name="Khanna V."/>
            <person name="Aury J-M."/>
            <person name="Barbe V."/>
            <person name="Couloux A."/>
            <person name="Labadie K."/>
            <person name="Pelletier E."/>
            <person name="Souciet J-L."/>
            <person name="Boekhout T."/>
            <person name="Gabaldon T."/>
            <person name="Wincker P."/>
            <person name="Dujon B."/>
        </authorList>
    </citation>
    <scope>NUCLEOTIDE SEQUENCE</scope>
    <source>
        <strain evidence="2">CBS 1993</strain>
    </source>
</reference>
<keyword evidence="3" id="KW-1185">Reference proteome</keyword>
<dbReference type="GO" id="GO:0006338">
    <property type="term" value="P:chromatin remodeling"/>
    <property type="evidence" value="ECO:0007669"/>
    <property type="project" value="InterPro"/>
</dbReference>
<protein>
    <submittedName>
        <fullName evidence="2">Uncharacterized protein</fullName>
    </submittedName>
</protein>
<name>W6MLL4_9ASCO</name>
<evidence type="ECO:0000313" key="3">
    <source>
        <dbReference type="Proteomes" id="UP000019384"/>
    </source>
</evidence>
<dbReference type="HOGENOM" id="CLU_1468385_0_0_1"/>
<accession>W6MLL4</accession>
<dbReference type="OrthoDB" id="4093188at2759"/>
<dbReference type="RefSeq" id="XP_022459381.1">
    <property type="nucleotide sequence ID" value="XM_022601771.1"/>
</dbReference>
<feature type="compositionally biased region" description="Low complexity" evidence="1">
    <location>
        <begin position="67"/>
        <end position="80"/>
    </location>
</feature>
<dbReference type="AlphaFoldDB" id="W6MLL4"/>
<dbReference type="GO" id="GO:0031011">
    <property type="term" value="C:Ino80 complex"/>
    <property type="evidence" value="ECO:0007669"/>
    <property type="project" value="InterPro"/>
</dbReference>
<dbReference type="InterPro" id="IPR013175">
    <property type="entry name" value="INO80_su_Ies4"/>
</dbReference>
<sequence>MPQKLVSLRLPGDLLSSFTELPTSLKTKRKAKAEEGVGMTPNGLEVEKKKKAKPANSGPKTVFKKIAASSPAPESPAGSEVSRTAAGRVNLAASANGGLLELDRSGRPSERWVPFQKEIKSFSGYSTFLTTWKRAKLLYRDDSTGTTMEPKSDDMLQDVSMDLGLADEPEVKEELSEGKSLVEV</sequence>
<dbReference type="EMBL" id="HG793128">
    <property type="protein sequence ID" value="CDK27386.1"/>
    <property type="molecule type" value="Genomic_DNA"/>
</dbReference>
<gene>
    <name evidence="2" type="ORF">KUCA_T00003364001</name>
</gene>
<dbReference type="GeneID" id="34520769"/>